<dbReference type="OrthoDB" id="128480at2"/>
<name>A0A085WEQ4_9BACT</name>
<evidence type="ECO:0000259" key="2">
    <source>
        <dbReference type="Pfam" id="PF00849"/>
    </source>
</evidence>
<dbReference type="EMBL" id="JMCB01000011">
    <property type="protein sequence ID" value="KFE66167.1"/>
    <property type="molecule type" value="Genomic_DNA"/>
</dbReference>
<dbReference type="PANTHER" id="PTHR21600:SF89">
    <property type="entry name" value="RIBOSOMAL LARGE SUBUNIT PSEUDOURIDINE SYNTHASE A"/>
    <property type="match status" value="1"/>
</dbReference>
<organism evidence="3 4">
    <name type="scientific">Hyalangium minutum</name>
    <dbReference type="NCBI Taxonomy" id="394096"/>
    <lineage>
        <taxon>Bacteria</taxon>
        <taxon>Pseudomonadati</taxon>
        <taxon>Myxococcota</taxon>
        <taxon>Myxococcia</taxon>
        <taxon>Myxococcales</taxon>
        <taxon>Cystobacterineae</taxon>
        <taxon>Archangiaceae</taxon>
        <taxon>Hyalangium</taxon>
    </lineage>
</organism>
<evidence type="ECO:0000313" key="3">
    <source>
        <dbReference type="EMBL" id="KFE66167.1"/>
    </source>
</evidence>
<dbReference type="Proteomes" id="UP000028725">
    <property type="component" value="Unassembled WGS sequence"/>
</dbReference>
<dbReference type="GO" id="GO:0003723">
    <property type="term" value="F:RNA binding"/>
    <property type="evidence" value="ECO:0007669"/>
    <property type="project" value="InterPro"/>
</dbReference>
<dbReference type="InterPro" id="IPR006145">
    <property type="entry name" value="PsdUridine_synth_RsuA/RluA"/>
</dbReference>
<dbReference type="PATRIC" id="fig|394096.3.peg.5573"/>
<proteinExistence type="predicted"/>
<dbReference type="InterPro" id="IPR020103">
    <property type="entry name" value="PsdUridine_synth_cat_dom_sf"/>
</dbReference>
<dbReference type="GO" id="GO:0140098">
    <property type="term" value="F:catalytic activity, acting on RNA"/>
    <property type="evidence" value="ECO:0007669"/>
    <property type="project" value="UniProtKB-ARBA"/>
</dbReference>
<dbReference type="AlphaFoldDB" id="A0A085WEQ4"/>
<sequence length="556" mass="61014">MSAASLPDSVTYLDPQPARSELPARLASPFSPDPPHPLAHRAAEELQRRLRHGALPGGVALSGLDEPGRGKMFGVLVVEAPDGRIGYLRAFSGMLGDRWHVEGFAPPLFDPAVRDAFWPAGEAELRALDIRHTELLEGPEPTALRASLAELTTRHSAAAAELKARHEAQRRLRHEARQRLADSAAGEAERRAALHALGQESRADDLERRRLDTAHHQEREHVVSALRALDARRAELEHLRAERSRQLWQQMAQAYVIPNARGAQTPVGALFAPEPPPGGAGDCAAPKLLAFAYRHHLKPLALAEFWWGAPPLTGDRRAGKFYPACQSKCGQVLPFMLEGLNVEPAPRLGPEPIAEDEPKPVYEDAWVLVVNKPCGLLSVPGRHDSQRDSVLVRLRRRYPEASGPLIVHPLDLEVSGLLLAAKDPETHAALQRQFARREADKRYTAWLEGAVTGDQGLIELHLRAGSVDPVHGKHAVTEWHVTQRTGTRTRVALFPRTGRPHQLRIHAAHPLGLGAPIVGDPLYGQDGPRLLLHAEALAFLHPRTGERIALDCPALF</sequence>
<feature type="region of interest" description="Disordered" evidence="1">
    <location>
        <begin position="1"/>
        <end position="38"/>
    </location>
</feature>
<dbReference type="PANTHER" id="PTHR21600">
    <property type="entry name" value="MITOCHONDRIAL RNA PSEUDOURIDINE SYNTHASE"/>
    <property type="match status" value="1"/>
</dbReference>
<dbReference type="SUPFAM" id="SSF55120">
    <property type="entry name" value="Pseudouridine synthase"/>
    <property type="match status" value="1"/>
</dbReference>
<protein>
    <submittedName>
        <fullName evidence="3">Ribosomal large subunit pseudouridine synthase A</fullName>
    </submittedName>
</protein>
<dbReference type="Pfam" id="PF00849">
    <property type="entry name" value="PseudoU_synth_2"/>
    <property type="match status" value="1"/>
</dbReference>
<dbReference type="STRING" id="394096.DB31_1232"/>
<evidence type="ECO:0000313" key="4">
    <source>
        <dbReference type="Proteomes" id="UP000028725"/>
    </source>
</evidence>
<evidence type="ECO:0000256" key="1">
    <source>
        <dbReference type="SAM" id="MobiDB-lite"/>
    </source>
</evidence>
<dbReference type="InterPro" id="IPR050188">
    <property type="entry name" value="RluA_PseudoU_synthase"/>
</dbReference>
<dbReference type="Gene3D" id="3.30.2350.10">
    <property type="entry name" value="Pseudouridine synthase"/>
    <property type="match status" value="1"/>
</dbReference>
<reference evidence="3 4" key="1">
    <citation type="submission" date="2014-04" db="EMBL/GenBank/DDBJ databases">
        <title>Genome assembly of Hyalangium minutum DSM 14724.</title>
        <authorList>
            <person name="Sharma G."/>
            <person name="Subramanian S."/>
        </authorList>
    </citation>
    <scope>NUCLEOTIDE SEQUENCE [LARGE SCALE GENOMIC DNA]</scope>
    <source>
        <strain evidence="3 4">DSM 14724</strain>
    </source>
</reference>
<feature type="domain" description="Pseudouridine synthase RsuA/RluA-like" evidence="2">
    <location>
        <begin position="367"/>
        <end position="509"/>
    </location>
</feature>
<accession>A0A085WEQ4</accession>
<dbReference type="GO" id="GO:0000455">
    <property type="term" value="P:enzyme-directed rRNA pseudouridine synthesis"/>
    <property type="evidence" value="ECO:0007669"/>
    <property type="project" value="TreeGrafter"/>
</dbReference>
<dbReference type="CDD" id="cd02869">
    <property type="entry name" value="PseudoU_synth_RluA_like"/>
    <property type="match status" value="1"/>
</dbReference>
<dbReference type="GO" id="GO:0009982">
    <property type="term" value="F:pseudouridine synthase activity"/>
    <property type="evidence" value="ECO:0007669"/>
    <property type="project" value="InterPro"/>
</dbReference>
<keyword evidence="4" id="KW-1185">Reference proteome</keyword>
<gene>
    <name evidence="3" type="ORF">DB31_1232</name>
</gene>
<comment type="caution">
    <text evidence="3">The sequence shown here is derived from an EMBL/GenBank/DDBJ whole genome shotgun (WGS) entry which is preliminary data.</text>
</comment>